<name>A0AAW0M1P8_QUESU</name>
<dbReference type="InterPro" id="IPR005140">
    <property type="entry name" value="eRF1_Pelota-like_N"/>
</dbReference>
<dbReference type="EMBL" id="PKMF04000034">
    <property type="protein sequence ID" value="KAK7856737.1"/>
    <property type="molecule type" value="Genomic_DNA"/>
</dbReference>
<reference evidence="2" key="1">
    <citation type="submission" date="2017-12" db="EMBL/GenBank/DDBJ databases">
        <authorList>
            <person name="Barbosa P."/>
            <person name="Usie A."/>
            <person name="Ramos A.M."/>
        </authorList>
    </citation>
    <scope>NUCLEOTIDE SEQUENCE</scope>
    <source>
        <strain evidence="2">HL8</strain>
        <tissue evidence="2">Leaves</tissue>
    </source>
</reference>
<dbReference type="InterPro" id="IPR058547">
    <property type="entry name" value="Pelota_N"/>
</dbReference>
<sequence>MELVGKKNIVLDKPGTVKIIPEEPNDLWLLYNLVLPGDSITTTTSSRKIHHDSGKITTARDKLSLEITMTAVDYDKVSSTVRVLGKNITANEHVPTGSFHTLTLEKNK</sequence>
<protein>
    <submittedName>
        <fullName evidence="2">Protein pelota 1</fullName>
    </submittedName>
</protein>
<dbReference type="GO" id="GO:0070481">
    <property type="term" value="P:nuclear-transcribed mRNA catabolic process, non-stop decay"/>
    <property type="evidence" value="ECO:0007669"/>
    <property type="project" value="InterPro"/>
</dbReference>
<dbReference type="GO" id="GO:0071025">
    <property type="term" value="P:RNA surveillance"/>
    <property type="evidence" value="ECO:0007669"/>
    <property type="project" value="InterPro"/>
</dbReference>
<organism evidence="2">
    <name type="scientific">Quercus suber</name>
    <name type="common">Cork oak</name>
    <dbReference type="NCBI Taxonomy" id="58331"/>
    <lineage>
        <taxon>Eukaryota</taxon>
        <taxon>Viridiplantae</taxon>
        <taxon>Streptophyta</taxon>
        <taxon>Embryophyta</taxon>
        <taxon>Tracheophyta</taxon>
        <taxon>Spermatophyta</taxon>
        <taxon>Magnoliopsida</taxon>
        <taxon>eudicotyledons</taxon>
        <taxon>Gunneridae</taxon>
        <taxon>Pentapetalae</taxon>
        <taxon>rosids</taxon>
        <taxon>fabids</taxon>
        <taxon>Fagales</taxon>
        <taxon>Fagaceae</taxon>
        <taxon>Quercus</taxon>
    </lineage>
</organism>
<dbReference type="GO" id="GO:0070966">
    <property type="term" value="P:nuclear-transcribed mRNA catabolic process, no-go decay"/>
    <property type="evidence" value="ECO:0007669"/>
    <property type="project" value="InterPro"/>
</dbReference>
<accession>A0AAW0M1P8</accession>
<comment type="caution">
    <text evidence="2">The sequence shown here is derived from an EMBL/GenBank/DDBJ whole genome shotgun (WGS) entry which is preliminary data.</text>
</comment>
<dbReference type="PANTHER" id="PTHR10853">
    <property type="entry name" value="PELOTA"/>
    <property type="match status" value="1"/>
</dbReference>
<dbReference type="Pfam" id="PF26356">
    <property type="entry name" value="Pelota_N"/>
    <property type="match status" value="1"/>
</dbReference>
<dbReference type="PANTHER" id="PTHR10853:SF3">
    <property type="entry name" value="EUKARYOTIC RELEASE FACTOR 1 (ERF1) FAMILY PROTEIN"/>
    <property type="match status" value="1"/>
</dbReference>
<evidence type="ECO:0000259" key="1">
    <source>
        <dbReference type="SMART" id="SM01194"/>
    </source>
</evidence>
<evidence type="ECO:0000313" key="2">
    <source>
        <dbReference type="EMBL" id="KAK7856737.1"/>
    </source>
</evidence>
<reference evidence="2" key="3">
    <citation type="submission" date="2023-07" db="EMBL/GenBank/DDBJ databases">
        <title>An improved reference 1 genome and first organelle genomes of Quercus suber.</title>
        <authorList>
            <consortium name="Genosuber Consortium"/>
            <person name="Usie A."/>
            <person name="Serra O."/>
            <person name="Barros P."/>
        </authorList>
    </citation>
    <scope>NUCLEOTIDE SEQUENCE</scope>
    <source>
        <strain evidence="2">HL8</strain>
        <tissue evidence="2">Leaves</tissue>
    </source>
</reference>
<dbReference type="AlphaFoldDB" id="A0AAW0M1P8"/>
<dbReference type="SUPFAM" id="SSF159065">
    <property type="entry name" value="Dom34/Pelota N-terminal domain-like"/>
    <property type="match status" value="1"/>
</dbReference>
<dbReference type="GO" id="GO:0032790">
    <property type="term" value="P:ribosome disassembly"/>
    <property type="evidence" value="ECO:0007669"/>
    <property type="project" value="TreeGrafter"/>
</dbReference>
<dbReference type="SMART" id="SM01194">
    <property type="entry name" value="eRF1_1"/>
    <property type="match status" value="1"/>
</dbReference>
<reference evidence="2" key="2">
    <citation type="journal article" date="2018" name="Sci. Data">
        <title>The draft genome sequence of cork oak.</title>
        <authorList>
            <person name="Ramos A.M."/>
            <person name="Usie A."/>
            <person name="Barbosa P."/>
            <person name="Barros P.M."/>
            <person name="Capote T."/>
            <person name="Chaves I."/>
            <person name="Simoes F."/>
            <person name="Abreu I."/>
            <person name="Carrasquinho I."/>
            <person name="Faro C."/>
            <person name="Guimaraes J.B."/>
            <person name="Mendonca D."/>
            <person name="Nobrega F."/>
            <person name="Rodrigues L."/>
            <person name="Saibo N.J.M."/>
            <person name="Varela M.C."/>
            <person name="Egas C."/>
            <person name="Matos J."/>
            <person name="Miguel C.M."/>
            <person name="Oliveira M.M."/>
            <person name="Ricardo C.P."/>
            <person name="Goncalves S."/>
        </authorList>
    </citation>
    <scope>NUCLEOTIDE SEQUENCE [LARGE SCALE GENOMIC DNA]</scope>
    <source>
        <strain evidence="2">HL8</strain>
    </source>
</reference>
<dbReference type="InterPro" id="IPR038069">
    <property type="entry name" value="Pelota/DOM34_N"/>
</dbReference>
<dbReference type="InterPro" id="IPR004405">
    <property type="entry name" value="TF_pelota"/>
</dbReference>
<dbReference type="GO" id="GO:0005737">
    <property type="term" value="C:cytoplasm"/>
    <property type="evidence" value="ECO:0007669"/>
    <property type="project" value="TreeGrafter"/>
</dbReference>
<feature type="domain" description="eRF1/Pelota-like N-terminal" evidence="1">
    <location>
        <begin position="1"/>
        <end position="108"/>
    </location>
</feature>
<gene>
    <name evidence="2" type="primary">PEL1_1</name>
    <name evidence="2" type="ORF">CFP56_022058</name>
</gene>
<proteinExistence type="predicted"/>
<dbReference type="Gene3D" id="2.30.30.870">
    <property type="entry name" value="Pelota, domain A"/>
    <property type="match status" value="1"/>
</dbReference>
<dbReference type="GO" id="GO:0070651">
    <property type="term" value="P:nonfunctional rRNA decay"/>
    <property type="evidence" value="ECO:0007669"/>
    <property type="project" value="TreeGrafter"/>
</dbReference>